<evidence type="ECO:0000313" key="10">
    <source>
        <dbReference type="Proteomes" id="UP000324222"/>
    </source>
</evidence>
<keyword evidence="6" id="KW-0675">Receptor</keyword>
<gene>
    <name evidence="9" type="ORF">E2C01_024595</name>
</gene>
<dbReference type="OrthoDB" id="6353409at2759"/>
<evidence type="ECO:0000256" key="4">
    <source>
        <dbReference type="ARBA" id="ARBA00022989"/>
    </source>
</evidence>
<keyword evidence="5 8" id="KW-0472">Membrane</keyword>
<evidence type="ECO:0000256" key="8">
    <source>
        <dbReference type="SAM" id="Phobius"/>
    </source>
</evidence>
<keyword evidence="10" id="KW-1185">Reference proteome</keyword>
<dbReference type="PANTHER" id="PTHR42643">
    <property type="entry name" value="IONOTROPIC RECEPTOR 20A-RELATED"/>
    <property type="match status" value="1"/>
</dbReference>
<feature type="transmembrane region" description="Helical" evidence="8">
    <location>
        <begin position="74"/>
        <end position="93"/>
    </location>
</feature>
<dbReference type="PANTHER" id="PTHR42643:SF24">
    <property type="entry name" value="IONOTROPIC RECEPTOR 60A"/>
    <property type="match status" value="1"/>
</dbReference>
<protein>
    <recommendedName>
        <fullName evidence="11">Ionotropic glutamate receptor C-terminal domain-containing protein</fullName>
    </recommendedName>
</protein>
<proteinExistence type="predicted"/>
<evidence type="ECO:0000256" key="6">
    <source>
        <dbReference type="ARBA" id="ARBA00023170"/>
    </source>
</evidence>
<keyword evidence="3 8" id="KW-0812">Transmembrane</keyword>
<evidence type="ECO:0000256" key="5">
    <source>
        <dbReference type="ARBA" id="ARBA00023136"/>
    </source>
</evidence>
<evidence type="ECO:0000313" key="9">
    <source>
        <dbReference type="EMBL" id="MPC31307.1"/>
    </source>
</evidence>
<accession>A0A5B7ED96</accession>
<feature type="transmembrane region" description="Helical" evidence="8">
    <location>
        <begin position="327"/>
        <end position="349"/>
    </location>
</feature>
<keyword evidence="4 8" id="KW-1133">Transmembrane helix</keyword>
<keyword evidence="2" id="KW-1003">Cell membrane</keyword>
<name>A0A5B7ED96_PORTR</name>
<sequence length="352" mass="39818">MFLILLVRVNEDEVLRFVAERKAFFAPVIHTVLTQRLEKIDFSVVYEMSPIGFSMATPTLKPRWEALYYPLSKTVWGATFLVLLFVPVCFYIVSDKRLSNLEVVITMYRLMKKIGDAPDGRWGRLGVGKVFQDMLGMLLGQSLLHRMPDTSSSRILVTAWLIFAVILGITMPPYGEEFRNYFAKSASPVFQKLARLIDIVPSLLEGQQQASELQSHNSQGHLDNQRYQQLSIAEAFTLPDGREQLYIGRESIMPGEAAWPLPHDAPYSSVINRLLMAVNEGGLYEHWGDELLFKVKQKSRTLHKLSHPDREQAVDSPPSLTIIHMQGAFIVLIFGCGLSVLVFTGEVLLSFK</sequence>
<reference evidence="9 10" key="1">
    <citation type="submission" date="2019-05" db="EMBL/GenBank/DDBJ databases">
        <title>Another draft genome of Portunus trituberculatus and its Hox gene families provides insights of decapod evolution.</title>
        <authorList>
            <person name="Jeong J.-H."/>
            <person name="Song I."/>
            <person name="Kim S."/>
            <person name="Choi T."/>
            <person name="Kim D."/>
            <person name="Ryu S."/>
            <person name="Kim W."/>
        </authorList>
    </citation>
    <scope>NUCLEOTIDE SEQUENCE [LARGE SCALE GENOMIC DNA]</scope>
    <source>
        <tissue evidence="9">Muscle</tissue>
    </source>
</reference>
<evidence type="ECO:0000256" key="2">
    <source>
        <dbReference type="ARBA" id="ARBA00022475"/>
    </source>
</evidence>
<evidence type="ECO:0008006" key="11">
    <source>
        <dbReference type="Google" id="ProtNLM"/>
    </source>
</evidence>
<keyword evidence="7" id="KW-0325">Glycoprotein</keyword>
<dbReference type="Proteomes" id="UP000324222">
    <property type="component" value="Unassembled WGS sequence"/>
</dbReference>
<feature type="transmembrane region" description="Helical" evidence="8">
    <location>
        <begin position="155"/>
        <end position="175"/>
    </location>
</feature>
<organism evidence="9 10">
    <name type="scientific">Portunus trituberculatus</name>
    <name type="common">Swimming crab</name>
    <name type="synonym">Neptunus trituberculatus</name>
    <dbReference type="NCBI Taxonomy" id="210409"/>
    <lineage>
        <taxon>Eukaryota</taxon>
        <taxon>Metazoa</taxon>
        <taxon>Ecdysozoa</taxon>
        <taxon>Arthropoda</taxon>
        <taxon>Crustacea</taxon>
        <taxon>Multicrustacea</taxon>
        <taxon>Malacostraca</taxon>
        <taxon>Eumalacostraca</taxon>
        <taxon>Eucarida</taxon>
        <taxon>Decapoda</taxon>
        <taxon>Pleocyemata</taxon>
        <taxon>Brachyura</taxon>
        <taxon>Eubrachyura</taxon>
        <taxon>Portunoidea</taxon>
        <taxon>Portunidae</taxon>
        <taxon>Portuninae</taxon>
        <taxon>Portunus</taxon>
    </lineage>
</organism>
<evidence type="ECO:0000256" key="1">
    <source>
        <dbReference type="ARBA" id="ARBA00004651"/>
    </source>
</evidence>
<comment type="subcellular location">
    <subcellularLocation>
        <location evidence="1">Cell membrane</location>
        <topology evidence="1">Multi-pass membrane protein</topology>
    </subcellularLocation>
</comment>
<evidence type="ECO:0000256" key="3">
    <source>
        <dbReference type="ARBA" id="ARBA00022692"/>
    </source>
</evidence>
<dbReference type="EMBL" id="VSRR010002408">
    <property type="protein sequence ID" value="MPC31307.1"/>
    <property type="molecule type" value="Genomic_DNA"/>
</dbReference>
<dbReference type="GO" id="GO:0005886">
    <property type="term" value="C:plasma membrane"/>
    <property type="evidence" value="ECO:0007669"/>
    <property type="project" value="UniProtKB-SubCell"/>
</dbReference>
<dbReference type="InterPro" id="IPR052192">
    <property type="entry name" value="Insect_Ionotropic_Sensory_Rcpt"/>
</dbReference>
<evidence type="ECO:0000256" key="7">
    <source>
        <dbReference type="ARBA" id="ARBA00023180"/>
    </source>
</evidence>
<comment type="caution">
    <text evidence="9">The sequence shown here is derived from an EMBL/GenBank/DDBJ whole genome shotgun (WGS) entry which is preliminary data.</text>
</comment>
<dbReference type="AlphaFoldDB" id="A0A5B7ED96"/>
<dbReference type="Gene3D" id="1.10.287.70">
    <property type="match status" value="1"/>
</dbReference>